<proteinExistence type="predicted"/>
<sequence length="550" mass="59960">MEARQIAAEAAVFDQTNLLPRKKLLVVFSALALSHFICFVDQTGIGVALPTIGRDLNAEDTISWAGTSTLIANTIFQVLYGRMSDLFGRKSVLLSALALLTVSDLLCGLSRDATMLYVFRGLSGVANGGIASLSAMIVSDIVTLKERGKWQGMIGACVGLGNISGPFIAAAFVQKSTWRGFFWLISPVSAACGMLCLVVLPTPKEQPRADMKLVLKRIDYGGIFFGSAGLTLLLIPIAGGGDYFEWESPMVVAMLTIGGCCMITFVYIEHRVAILPMMPLSLFRSGPVSIMLLQNFLFGVVAYSQTYYLPLFFQNARRLSPLISASLVLPLTASQMISSILSGQYISRFERYGEVIWLGFFLWTLGVGLTCIFNRGTPVWAIVVILFVQGLGVGAVFQPVLVALQAHCTKAQRAVVISNRNFIRSLGGAVGLAISAAALQNSLHRAMPKEFHFLALSSYDTPDFASLDPKQIVQILQAYATASRTVFIMNVPFMGLCLLGCFFIKDRGLQRPDEVMEKMEVIGRQDSGSELVETRNDQQRVSEQVIPLPR</sequence>
<protein>
    <submittedName>
        <fullName evidence="1">Uncharacterized protein</fullName>
    </submittedName>
</protein>
<comment type="caution">
    <text evidence="1">The sequence shown here is derived from an EMBL/GenBank/DDBJ whole genome shotgun (WGS) entry which is preliminary data.</text>
</comment>
<reference evidence="1 2" key="1">
    <citation type="journal article" date="2019" name="bioRxiv">
        <title>Genomics, evolutionary history and diagnostics of the Alternaria alternata species group including apple and Asian pear pathotypes.</title>
        <authorList>
            <person name="Armitage A.D."/>
            <person name="Cockerton H.M."/>
            <person name="Sreenivasaprasad S."/>
            <person name="Woodhall J.W."/>
            <person name="Lane C.R."/>
            <person name="Harrison R.J."/>
            <person name="Clarkson J.P."/>
        </authorList>
    </citation>
    <scope>NUCLEOTIDE SEQUENCE [LARGE SCALE GENOMIC DNA]</scope>
    <source>
        <strain evidence="1 2">FERA 650</strain>
    </source>
</reference>
<name>A0ACB6FUL2_9PLEO</name>
<evidence type="ECO:0000313" key="2">
    <source>
        <dbReference type="Proteomes" id="UP000293547"/>
    </source>
</evidence>
<evidence type="ECO:0000313" key="1">
    <source>
        <dbReference type="EMBL" id="KAB2108088.1"/>
    </source>
</evidence>
<organism evidence="1 2">
    <name type="scientific">Alternaria gaisen</name>
    <dbReference type="NCBI Taxonomy" id="167740"/>
    <lineage>
        <taxon>Eukaryota</taxon>
        <taxon>Fungi</taxon>
        <taxon>Dikarya</taxon>
        <taxon>Ascomycota</taxon>
        <taxon>Pezizomycotina</taxon>
        <taxon>Dothideomycetes</taxon>
        <taxon>Pleosporomycetidae</taxon>
        <taxon>Pleosporales</taxon>
        <taxon>Pleosporineae</taxon>
        <taxon>Pleosporaceae</taxon>
        <taxon>Alternaria</taxon>
        <taxon>Alternaria sect. Alternaria</taxon>
    </lineage>
</organism>
<dbReference type="Proteomes" id="UP000293547">
    <property type="component" value="Unassembled WGS sequence"/>
</dbReference>
<gene>
    <name evidence="1" type="ORF">AG0111_0g4156</name>
</gene>
<keyword evidence="2" id="KW-1185">Reference proteome</keyword>
<dbReference type="EMBL" id="PDWZ02000003">
    <property type="protein sequence ID" value="KAB2108088.1"/>
    <property type="molecule type" value="Genomic_DNA"/>
</dbReference>
<accession>A0ACB6FUL2</accession>